<dbReference type="InterPro" id="IPR009104">
    <property type="entry name" value="Anemon_actinoporin-like"/>
</dbReference>
<proteinExistence type="predicted"/>
<keyword evidence="4" id="KW-0472">Membrane</keyword>
<gene>
    <name evidence="6" type="ORF">HHUSO_G31787</name>
</gene>
<accession>A0ABR0YA70</accession>
<evidence type="ECO:0000256" key="1">
    <source>
        <dbReference type="ARBA" id="ARBA00004175"/>
    </source>
</evidence>
<reference evidence="6 7" key="1">
    <citation type="submission" date="2021-05" db="EMBL/GenBank/DDBJ databases">
        <authorList>
            <person name="Zahm M."/>
            <person name="Klopp C."/>
            <person name="Cabau C."/>
            <person name="Kuhl H."/>
            <person name="Suciu R."/>
            <person name="Ciorpac M."/>
            <person name="Holostenco D."/>
            <person name="Gessner J."/>
            <person name="Wuertz S."/>
            <person name="Hohne C."/>
            <person name="Stock M."/>
            <person name="Gislard M."/>
            <person name="Lluch J."/>
            <person name="Milhes M."/>
            <person name="Lampietro C."/>
            <person name="Lopez Roques C."/>
            <person name="Donnadieu C."/>
            <person name="Du K."/>
            <person name="Schartl M."/>
            <person name="Guiguen Y."/>
        </authorList>
    </citation>
    <scope>NUCLEOTIDE SEQUENCE [LARGE SCALE GENOMIC DNA]</scope>
    <source>
        <strain evidence="6">Hh-F2</strain>
        <tissue evidence="6">Blood</tissue>
    </source>
</reference>
<dbReference type="InterPro" id="IPR015926">
    <property type="entry name" value="Cytolysin/lectin"/>
</dbReference>
<evidence type="ECO:0000256" key="4">
    <source>
        <dbReference type="ARBA" id="ARBA00023298"/>
    </source>
</evidence>
<keyword evidence="4" id="KW-1053">Target membrane</keyword>
<evidence type="ECO:0000313" key="6">
    <source>
        <dbReference type="EMBL" id="KAK6469524.1"/>
    </source>
</evidence>
<dbReference type="Pfam" id="PF06369">
    <property type="entry name" value="Anemone_cytotox"/>
    <property type="match status" value="1"/>
</dbReference>
<comment type="subcellular location">
    <subcellularLocation>
        <location evidence="2">Nematocyst</location>
    </subcellularLocation>
    <subcellularLocation>
        <location evidence="1">Target cell membrane</location>
    </subcellularLocation>
</comment>
<sequence>MAVSAAIAGASLLGGTVEQISRNIPTNRNVTIAIENNSDLSLTNPRFYTYSGYNIDPPQPTIKEKRTEVCSFSKTGGTACGSVGVLTYDVFKNNSSVECIAVMFSVPYDYNHYENYFAIGSFSVGTSCDHALYNRMYYEEENGFTRSKATAGFIQFTGKAVKIKATMSPAGSSIIKMEVWNP</sequence>
<dbReference type="InterPro" id="IPR050677">
    <property type="entry name" value="Actinoporin_PFT"/>
</dbReference>
<keyword evidence="7" id="KW-1185">Reference proteome</keyword>
<organism evidence="6 7">
    <name type="scientific">Huso huso</name>
    <name type="common">Beluga</name>
    <name type="synonym">Acipenser huso</name>
    <dbReference type="NCBI Taxonomy" id="61971"/>
    <lineage>
        <taxon>Eukaryota</taxon>
        <taxon>Metazoa</taxon>
        <taxon>Chordata</taxon>
        <taxon>Craniata</taxon>
        <taxon>Vertebrata</taxon>
        <taxon>Euteleostomi</taxon>
        <taxon>Actinopterygii</taxon>
        <taxon>Chondrostei</taxon>
        <taxon>Acipenseriformes</taxon>
        <taxon>Acipenseridae</taxon>
        <taxon>Huso</taxon>
    </lineage>
</organism>
<evidence type="ECO:0000256" key="3">
    <source>
        <dbReference type="ARBA" id="ARBA00022537"/>
    </source>
</evidence>
<keyword evidence="3" id="KW-1052">Target cell membrane</keyword>
<dbReference type="PANTHER" id="PTHR40388:SF1">
    <property type="entry name" value="BRYOPORIN"/>
    <property type="match status" value="1"/>
</dbReference>
<comment type="caution">
    <text evidence="6">The sequence shown here is derived from an EMBL/GenBank/DDBJ whole genome shotgun (WGS) entry which is preliminary data.</text>
</comment>
<dbReference type="EMBL" id="JAHFZB010000038">
    <property type="protein sequence ID" value="KAK6469524.1"/>
    <property type="molecule type" value="Genomic_DNA"/>
</dbReference>
<dbReference type="SUPFAM" id="SSF63724">
    <property type="entry name" value="Cytolysin/lectin"/>
    <property type="match status" value="1"/>
</dbReference>
<dbReference type="Proteomes" id="UP001369086">
    <property type="component" value="Unassembled WGS sequence"/>
</dbReference>
<dbReference type="PANTHER" id="PTHR40388">
    <property type="entry name" value="BRYOPORIN"/>
    <property type="match status" value="1"/>
</dbReference>
<evidence type="ECO:0000256" key="5">
    <source>
        <dbReference type="ARBA" id="ARBA00023331"/>
    </source>
</evidence>
<evidence type="ECO:0000256" key="2">
    <source>
        <dbReference type="ARBA" id="ARBA00004532"/>
    </source>
</evidence>
<name>A0ABR0YA70_HUSHU</name>
<dbReference type="Gene3D" id="2.60.270.20">
    <property type="entry name" value="Cytolysin/lectin"/>
    <property type="match status" value="1"/>
</dbReference>
<protein>
    <submittedName>
        <fullName evidence="6">DELTA-stichotoxin-Hcr4a-like</fullName>
    </submittedName>
</protein>
<keyword evidence="5" id="KW-0166">Nematocyst</keyword>
<evidence type="ECO:0000313" key="7">
    <source>
        <dbReference type="Proteomes" id="UP001369086"/>
    </source>
</evidence>